<dbReference type="PANTHER" id="PTHR30589:SF0">
    <property type="entry name" value="PHOSPHATIDYLGLYCEROL--PROLIPOPROTEIN DIACYLGLYCERYL TRANSFERASE"/>
    <property type="match status" value="1"/>
</dbReference>
<keyword evidence="2 7" id="KW-1003">Cell membrane</keyword>
<evidence type="ECO:0000256" key="7">
    <source>
        <dbReference type="HAMAP-Rule" id="MF_01147"/>
    </source>
</evidence>
<keyword evidence="3 7" id="KW-0808">Transferase</keyword>
<feature type="transmembrane region" description="Helical" evidence="7">
    <location>
        <begin position="109"/>
        <end position="127"/>
    </location>
</feature>
<evidence type="ECO:0000256" key="1">
    <source>
        <dbReference type="ARBA" id="ARBA00007150"/>
    </source>
</evidence>
<dbReference type="Proteomes" id="UP000231553">
    <property type="component" value="Unassembled WGS sequence"/>
</dbReference>
<dbReference type="GO" id="GO:0042158">
    <property type="term" value="P:lipoprotein biosynthetic process"/>
    <property type="evidence" value="ECO:0007669"/>
    <property type="project" value="UniProtKB-UniRule"/>
</dbReference>
<accession>A0A2M8IYS4</accession>
<evidence type="ECO:0000313" key="9">
    <source>
        <dbReference type="Proteomes" id="UP000231553"/>
    </source>
</evidence>
<name>A0A2M8IYS4_9RHOB</name>
<dbReference type="RefSeq" id="WP_100163447.1">
    <property type="nucleotide sequence ID" value="NZ_PGTB01000076.1"/>
</dbReference>
<gene>
    <name evidence="7" type="primary">lgt</name>
    <name evidence="8" type="ORF">CVM52_15805</name>
</gene>
<feature type="transmembrane region" description="Helical" evidence="7">
    <location>
        <begin position="69"/>
        <end position="89"/>
    </location>
</feature>
<dbReference type="InterPro" id="IPR001640">
    <property type="entry name" value="Lgt"/>
</dbReference>
<comment type="function">
    <text evidence="7">Catalyzes the transfer of the diacylglyceryl group from phosphatidylglycerol to the sulfhydryl group of the N-terminal cysteine of a prolipoprotein, the first step in the formation of mature lipoproteins.</text>
</comment>
<feature type="transmembrane region" description="Helical" evidence="7">
    <location>
        <begin position="227"/>
        <end position="246"/>
    </location>
</feature>
<dbReference type="GO" id="GO:0008961">
    <property type="term" value="F:phosphatidylglycerol-prolipoprotein diacylglyceryl transferase activity"/>
    <property type="evidence" value="ECO:0007669"/>
    <property type="project" value="UniProtKB-UniRule"/>
</dbReference>
<dbReference type="PANTHER" id="PTHR30589">
    <property type="entry name" value="PROLIPOPROTEIN DIACYLGLYCERYL TRANSFERASE"/>
    <property type="match status" value="1"/>
</dbReference>
<dbReference type="Pfam" id="PF01790">
    <property type="entry name" value="LGT"/>
    <property type="match status" value="1"/>
</dbReference>
<dbReference type="GO" id="GO:0005886">
    <property type="term" value="C:plasma membrane"/>
    <property type="evidence" value="ECO:0007669"/>
    <property type="project" value="UniProtKB-SubCell"/>
</dbReference>
<sequence>MRAAINFPDLSPELFSFSVGAMEFALRWYALAYIAGILIAWKLGAMALRRPALWPATTPPMTPKQLEDLLFYIVLGVILGGRLGFVLFYQPAYYLQHPLEILMVWQGGMAFHGGLLGVIAAAWIYTARQGIAKLGAADLIAHAVPPGLMLGRLANFINAELWGRPTDLPWGVVFPGLAAQSCGQVEGLCARHPSQLYEAALEGLLLGLLLLWLVYRRGALRAPGRVLGVFLTGYGLARFVVEFARQPDAQFASPDNPLGLAWHIDGWGLTMGQLLSLPMIALGLWFVLRARTRARDKVSA</sequence>
<dbReference type="UniPathway" id="UPA00664"/>
<keyword evidence="5 7" id="KW-1133">Transmembrane helix</keyword>
<comment type="subcellular location">
    <subcellularLocation>
        <location evidence="7">Cell membrane</location>
        <topology evidence="7">Multi-pass membrane protein</topology>
    </subcellularLocation>
</comment>
<evidence type="ECO:0000256" key="2">
    <source>
        <dbReference type="ARBA" id="ARBA00022475"/>
    </source>
</evidence>
<reference evidence="8 9" key="1">
    <citation type="journal article" date="2018" name="Int. J. Syst. Evol. Microbiol.">
        <title>Pseudooceanicola lipolyticus sp. nov., a marine alphaproteobacterium, reclassification of Oceanicola flagellatus as Pseudooceanicola flagellatus comb. nov. and emended description of the genus Pseudooceanicola.</title>
        <authorList>
            <person name="Huang M.-M."/>
            <person name="Guo L.-L."/>
            <person name="Wu Y.-H."/>
            <person name="Lai Q.-L."/>
            <person name="Shao Z.-Z."/>
            <person name="Wang C.-S."/>
            <person name="Wu M."/>
            <person name="Xu X.-W."/>
        </authorList>
    </citation>
    <scope>NUCLEOTIDE SEQUENCE [LARGE SCALE GENOMIC DNA]</scope>
    <source>
        <strain evidence="8 9">157</strain>
    </source>
</reference>
<dbReference type="OrthoDB" id="871140at2"/>
<evidence type="ECO:0000256" key="6">
    <source>
        <dbReference type="ARBA" id="ARBA00023136"/>
    </source>
</evidence>
<evidence type="ECO:0000256" key="4">
    <source>
        <dbReference type="ARBA" id="ARBA00022692"/>
    </source>
</evidence>
<keyword evidence="6 7" id="KW-0472">Membrane</keyword>
<dbReference type="HAMAP" id="MF_01147">
    <property type="entry name" value="Lgt"/>
    <property type="match status" value="1"/>
</dbReference>
<keyword evidence="9" id="KW-1185">Reference proteome</keyword>
<comment type="caution">
    <text evidence="8">The sequence shown here is derived from an EMBL/GenBank/DDBJ whole genome shotgun (WGS) entry which is preliminary data.</text>
</comment>
<evidence type="ECO:0000256" key="5">
    <source>
        <dbReference type="ARBA" id="ARBA00022989"/>
    </source>
</evidence>
<dbReference type="NCBIfam" id="TIGR00544">
    <property type="entry name" value="lgt"/>
    <property type="match status" value="1"/>
</dbReference>
<dbReference type="PROSITE" id="PS01311">
    <property type="entry name" value="LGT"/>
    <property type="match status" value="1"/>
</dbReference>
<feature type="transmembrane region" description="Helical" evidence="7">
    <location>
        <begin position="266"/>
        <end position="288"/>
    </location>
</feature>
<feature type="binding site" evidence="7">
    <location>
        <position position="152"/>
    </location>
    <ligand>
        <name>a 1,2-diacyl-sn-glycero-3-phospho-(1'-sn-glycerol)</name>
        <dbReference type="ChEBI" id="CHEBI:64716"/>
    </ligand>
</feature>
<protein>
    <recommendedName>
        <fullName evidence="7">Phosphatidylglycerol--prolipoprotein diacylglyceryl transferase</fullName>
        <ecNumber evidence="7">2.5.1.145</ecNumber>
    </recommendedName>
</protein>
<dbReference type="EMBL" id="PGTB01000076">
    <property type="protein sequence ID" value="PJE35689.1"/>
    <property type="molecule type" value="Genomic_DNA"/>
</dbReference>
<proteinExistence type="inferred from homology"/>
<organism evidence="8 9">
    <name type="scientific">Pseudooceanicola lipolyticus</name>
    <dbReference type="NCBI Taxonomy" id="2029104"/>
    <lineage>
        <taxon>Bacteria</taxon>
        <taxon>Pseudomonadati</taxon>
        <taxon>Pseudomonadota</taxon>
        <taxon>Alphaproteobacteria</taxon>
        <taxon>Rhodobacterales</taxon>
        <taxon>Paracoccaceae</taxon>
        <taxon>Pseudooceanicola</taxon>
    </lineage>
</organism>
<evidence type="ECO:0000313" key="8">
    <source>
        <dbReference type="EMBL" id="PJE35689.1"/>
    </source>
</evidence>
<comment type="catalytic activity">
    <reaction evidence="7">
        <text>L-cysteinyl-[prolipoprotein] + a 1,2-diacyl-sn-glycero-3-phospho-(1'-sn-glycerol) = an S-1,2-diacyl-sn-glyceryl-L-cysteinyl-[prolipoprotein] + sn-glycerol 1-phosphate + H(+)</text>
        <dbReference type="Rhea" id="RHEA:56712"/>
        <dbReference type="Rhea" id="RHEA-COMP:14679"/>
        <dbReference type="Rhea" id="RHEA-COMP:14680"/>
        <dbReference type="ChEBI" id="CHEBI:15378"/>
        <dbReference type="ChEBI" id="CHEBI:29950"/>
        <dbReference type="ChEBI" id="CHEBI:57685"/>
        <dbReference type="ChEBI" id="CHEBI:64716"/>
        <dbReference type="ChEBI" id="CHEBI:140658"/>
        <dbReference type="EC" id="2.5.1.145"/>
    </reaction>
</comment>
<comment type="pathway">
    <text evidence="7">Protein modification; lipoprotein biosynthesis (diacylglyceryl transfer).</text>
</comment>
<keyword evidence="4 7" id="KW-0812">Transmembrane</keyword>
<feature type="transmembrane region" description="Helical" evidence="7">
    <location>
        <begin position="28"/>
        <end position="48"/>
    </location>
</feature>
<dbReference type="EC" id="2.5.1.145" evidence="7"/>
<evidence type="ECO:0000256" key="3">
    <source>
        <dbReference type="ARBA" id="ARBA00022679"/>
    </source>
</evidence>
<keyword evidence="8" id="KW-0449">Lipoprotein</keyword>
<dbReference type="AlphaFoldDB" id="A0A2M8IYS4"/>
<comment type="similarity">
    <text evidence="1 7">Belongs to the Lgt family.</text>
</comment>